<dbReference type="EMBL" id="NEXM01000070">
    <property type="protein sequence ID" value="PSN97133.1"/>
    <property type="molecule type" value="Genomic_DNA"/>
</dbReference>
<protein>
    <submittedName>
        <fullName evidence="1">Uncharacterized protein</fullName>
    </submittedName>
</protein>
<name>A0A2R6BER6_9ARCH</name>
<evidence type="ECO:0000313" key="2">
    <source>
        <dbReference type="Proteomes" id="UP000240381"/>
    </source>
</evidence>
<reference evidence="1 2" key="1">
    <citation type="submission" date="2017-04" db="EMBL/GenBank/DDBJ databases">
        <title>Novel microbial lineages endemic to geothermal iron-oxide mats fill important gaps in the evolutionary history of Archaea.</title>
        <authorList>
            <person name="Jay Z.J."/>
            <person name="Beam J.P."/>
            <person name="Dlakic M."/>
            <person name="Rusch D.B."/>
            <person name="Kozubal M.A."/>
            <person name="Inskeep W.P."/>
        </authorList>
    </citation>
    <scope>NUCLEOTIDE SEQUENCE [LARGE SCALE GENOMIC DNA]</scope>
    <source>
        <strain evidence="1">ECH_B_SAG-F08</strain>
    </source>
</reference>
<comment type="caution">
    <text evidence="1">The sequence shown here is derived from an EMBL/GenBank/DDBJ whole genome shotgun (WGS) entry which is preliminary data.</text>
</comment>
<organism evidence="1 2">
    <name type="scientific">Candidatus Marsarchaeota G2 archaeon ECH_B_SAG-F08</name>
    <dbReference type="NCBI Taxonomy" id="1978165"/>
    <lineage>
        <taxon>Archaea</taxon>
        <taxon>Candidatus Marsarchaeota</taxon>
        <taxon>Candidatus Marsarchaeota group 2</taxon>
    </lineage>
</organism>
<accession>A0A2R6BER6</accession>
<proteinExistence type="predicted"/>
<gene>
    <name evidence="1" type="ORF">B9Q11_04835</name>
</gene>
<dbReference type="AlphaFoldDB" id="A0A2R6BER6"/>
<dbReference type="Proteomes" id="UP000240381">
    <property type="component" value="Unassembled WGS sequence"/>
</dbReference>
<sequence length="96" mass="10399">MGAILKSSEFVKEVEQALADVIGSVSASVVVQQALARAERIQSFPEVFEELCNSLFGTSSGVLIKEVTKTIAKKRGIVRANISLKELFDTISQKTL</sequence>
<evidence type="ECO:0000313" key="1">
    <source>
        <dbReference type="EMBL" id="PSN97133.1"/>
    </source>
</evidence>